<evidence type="ECO:0008006" key="3">
    <source>
        <dbReference type="Google" id="ProtNLM"/>
    </source>
</evidence>
<keyword evidence="1" id="KW-1133">Transmembrane helix</keyword>
<accession>A0A396IME4</accession>
<dbReference type="Gramene" id="rna13693">
    <property type="protein sequence ID" value="RHN65803.1"/>
    <property type="gene ID" value="gene13693"/>
</dbReference>
<evidence type="ECO:0000256" key="1">
    <source>
        <dbReference type="SAM" id="Phobius"/>
    </source>
</evidence>
<keyword evidence="1" id="KW-0812">Transmembrane</keyword>
<gene>
    <name evidence="2" type="ORF">MtrunA17_Chr3g0083941</name>
</gene>
<reference evidence="2" key="1">
    <citation type="journal article" date="2018" name="Nat. Plants">
        <title>Whole-genome landscape of Medicago truncatula symbiotic genes.</title>
        <authorList>
            <person name="Pecrix Y."/>
            <person name="Gamas P."/>
            <person name="Carrere S."/>
        </authorList>
    </citation>
    <scope>NUCLEOTIDE SEQUENCE</scope>
    <source>
        <tissue evidence="2">Leaves</tissue>
    </source>
</reference>
<organism evidence="2">
    <name type="scientific">Medicago truncatula</name>
    <name type="common">Barrel medic</name>
    <name type="synonym">Medicago tribuloides</name>
    <dbReference type="NCBI Taxonomy" id="3880"/>
    <lineage>
        <taxon>Eukaryota</taxon>
        <taxon>Viridiplantae</taxon>
        <taxon>Streptophyta</taxon>
        <taxon>Embryophyta</taxon>
        <taxon>Tracheophyta</taxon>
        <taxon>Spermatophyta</taxon>
        <taxon>Magnoliopsida</taxon>
        <taxon>eudicotyledons</taxon>
        <taxon>Gunneridae</taxon>
        <taxon>Pentapetalae</taxon>
        <taxon>rosids</taxon>
        <taxon>fabids</taxon>
        <taxon>Fabales</taxon>
        <taxon>Fabaceae</taxon>
        <taxon>Papilionoideae</taxon>
        <taxon>50 kb inversion clade</taxon>
        <taxon>NPAAA clade</taxon>
        <taxon>Hologalegina</taxon>
        <taxon>IRL clade</taxon>
        <taxon>Trifolieae</taxon>
        <taxon>Medicago</taxon>
    </lineage>
</organism>
<comment type="caution">
    <text evidence="2">The sequence shown here is derived from an EMBL/GenBank/DDBJ whole genome shotgun (WGS) entry which is preliminary data.</text>
</comment>
<sequence>MFMYCNMLTYYVNLLLDCLVVSIIFYFHAWIVVSHAFKVKIS</sequence>
<feature type="transmembrane region" description="Helical" evidence="1">
    <location>
        <begin position="12"/>
        <end position="33"/>
    </location>
</feature>
<dbReference type="AlphaFoldDB" id="A0A396IME4"/>
<proteinExistence type="predicted"/>
<keyword evidence="1" id="KW-0472">Membrane</keyword>
<dbReference type="EMBL" id="PSQE01000003">
    <property type="protein sequence ID" value="RHN65803.1"/>
    <property type="molecule type" value="Genomic_DNA"/>
</dbReference>
<dbReference type="Proteomes" id="UP000265566">
    <property type="component" value="Chromosome 3"/>
</dbReference>
<evidence type="ECO:0000313" key="2">
    <source>
        <dbReference type="EMBL" id="RHN65803.1"/>
    </source>
</evidence>
<name>A0A396IME4_MEDTR</name>
<protein>
    <recommendedName>
        <fullName evidence="3">Transmembrane protein</fullName>
    </recommendedName>
</protein>